<organism evidence="6 7">
    <name type="scientific">Perkinsus olseni</name>
    <name type="common">Perkinsus atlanticus</name>
    <dbReference type="NCBI Taxonomy" id="32597"/>
    <lineage>
        <taxon>Eukaryota</taxon>
        <taxon>Sar</taxon>
        <taxon>Alveolata</taxon>
        <taxon>Perkinsozoa</taxon>
        <taxon>Perkinsea</taxon>
        <taxon>Perkinsida</taxon>
        <taxon>Perkinsidae</taxon>
        <taxon>Perkinsus</taxon>
    </lineage>
</organism>
<dbReference type="Proteomes" id="UP000574390">
    <property type="component" value="Unassembled WGS sequence"/>
</dbReference>
<evidence type="ECO:0000313" key="7">
    <source>
        <dbReference type="Proteomes" id="UP000574390"/>
    </source>
</evidence>
<dbReference type="InterPro" id="IPR035952">
    <property type="entry name" value="Rhomboid-like_sf"/>
</dbReference>
<sequence>MILPSSMGPLLPSRVLLKSASTFTGVLQQFARTAASRESGGIKGAWAQLLDPLPQRKEGTGGDKKALGAQVDPKWLEELQRRRSLDSASSPREVGRGSGHVEEMQESKFEAQPWVQQTLAETDARAQEMGLFVYPSAGNSRWRVFPLGSIAILLAALGVSTELSAITDRRPDGDSSGLVEWTREGSEEAVDYVDRMAVEREDLRAPVTGIISLLTCSLLHPEGDSSGSSRLASAGLLLTSGAIIERLHGPVRFLGAVTAATAVSNLVGLQLSCTDLPLLGSSPAVFFGVGYLSILRPFSMWACLPNLPIPCQWLLAPAVVSLATRAWRLLGSSRSMESVDEDATAPRP</sequence>
<name>A0A7J6Q1Z0_PEROL</name>
<comment type="subcellular location">
    <subcellularLocation>
        <location evidence="1">Membrane</location>
        <topology evidence="1">Multi-pass membrane protein</topology>
    </subcellularLocation>
</comment>
<protein>
    <submittedName>
        <fullName evidence="6">Uncharacterized protein</fullName>
    </submittedName>
</protein>
<evidence type="ECO:0000256" key="3">
    <source>
        <dbReference type="ARBA" id="ARBA00022989"/>
    </source>
</evidence>
<gene>
    <name evidence="6" type="ORF">FOZ62_022904</name>
</gene>
<feature type="compositionally biased region" description="Basic and acidic residues" evidence="5">
    <location>
        <begin position="93"/>
        <end position="109"/>
    </location>
</feature>
<feature type="non-terminal residue" evidence="6">
    <location>
        <position position="348"/>
    </location>
</feature>
<dbReference type="SUPFAM" id="SSF144091">
    <property type="entry name" value="Rhomboid-like"/>
    <property type="match status" value="1"/>
</dbReference>
<dbReference type="GO" id="GO:0016020">
    <property type="term" value="C:membrane"/>
    <property type="evidence" value="ECO:0007669"/>
    <property type="project" value="UniProtKB-SubCell"/>
</dbReference>
<reference evidence="6 7" key="1">
    <citation type="submission" date="2020-04" db="EMBL/GenBank/DDBJ databases">
        <title>Perkinsus olseni comparative genomics.</title>
        <authorList>
            <person name="Bogema D.R."/>
        </authorList>
    </citation>
    <scope>NUCLEOTIDE SEQUENCE [LARGE SCALE GENOMIC DNA]</scope>
    <source>
        <strain evidence="6">ATCC PRA-205</strain>
    </source>
</reference>
<evidence type="ECO:0000256" key="5">
    <source>
        <dbReference type="SAM" id="MobiDB-lite"/>
    </source>
</evidence>
<keyword evidence="4" id="KW-0472">Membrane</keyword>
<evidence type="ECO:0000256" key="2">
    <source>
        <dbReference type="ARBA" id="ARBA00022692"/>
    </source>
</evidence>
<accession>A0A7J6Q1Z0</accession>
<keyword evidence="2" id="KW-0812">Transmembrane</keyword>
<evidence type="ECO:0000313" key="6">
    <source>
        <dbReference type="EMBL" id="KAF4702328.1"/>
    </source>
</evidence>
<feature type="region of interest" description="Disordered" evidence="5">
    <location>
        <begin position="81"/>
        <end position="112"/>
    </location>
</feature>
<evidence type="ECO:0000256" key="1">
    <source>
        <dbReference type="ARBA" id="ARBA00004141"/>
    </source>
</evidence>
<proteinExistence type="predicted"/>
<evidence type="ECO:0000256" key="4">
    <source>
        <dbReference type="ARBA" id="ARBA00023136"/>
    </source>
</evidence>
<dbReference type="AlphaFoldDB" id="A0A7J6Q1Z0"/>
<dbReference type="Gene3D" id="1.20.1540.10">
    <property type="entry name" value="Rhomboid-like"/>
    <property type="match status" value="1"/>
</dbReference>
<keyword evidence="3" id="KW-1133">Transmembrane helix</keyword>
<comment type="caution">
    <text evidence="6">The sequence shown here is derived from an EMBL/GenBank/DDBJ whole genome shotgun (WGS) entry which is preliminary data.</text>
</comment>
<dbReference type="EMBL" id="JABANM010032800">
    <property type="protein sequence ID" value="KAF4702328.1"/>
    <property type="molecule type" value="Genomic_DNA"/>
</dbReference>